<comment type="caution">
    <text evidence="3">The sequence shown here is derived from an EMBL/GenBank/DDBJ whole genome shotgun (WGS) entry which is preliminary data.</text>
</comment>
<feature type="signal peptide" evidence="2">
    <location>
        <begin position="1"/>
        <end position="32"/>
    </location>
</feature>
<evidence type="ECO:0000313" key="4">
    <source>
        <dbReference type="Proteomes" id="UP000295096"/>
    </source>
</evidence>
<proteinExistence type="predicted"/>
<name>A0A4R5QJG2_9PROT</name>
<evidence type="ECO:0000256" key="2">
    <source>
        <dbReference type="SAM" id="SignalP"/>
    </source>
</evidence>
<keyword evidence="4" id="KW-1185">Reference proteome</keyword>
<evidence type="ECO:0000313" key="3">
    <source>
        <dbReference type="EMBL" id="TDH63544.1"/>
    </source>
</evidence>
<dbReference type="RefSeq" id="WP_133287841.1">
    <property type="nucleotide sequence ID" value="NZ_SMSJ01000005.1"/>
</dbReference>
<sequence>MQMLRASGMPWRRRAATGLVIAGLGMSGPALAGSIDTMPLTPGPGCGVRSGAGPAVPAVLRPISVRAELTRAEKPAPRRPKRTVPARTRPSEPPSAPPPTVLLEPPATTLHAFYACATLPLPAKPGWLAVGPQRRA</sequence>
<accession>A0A4R5QJG2</accession>
<feature type="chain" id="PRO_5020861288" evidence="2">
    <location>
        <begin position="33"/>
        <end position="136"/>
    </location>
</feature>
<reference evidence="3 4" key="1">
    <citation type="journal article" date="2016" name="J. Microbiol.">
        <title>Dankookia rubra gen. nov., sp. nov., an alphaproteobacterium isolated from sediment of a shallow stream.</title>
        <authorList>
            <person name="Kim W.H."/>
            <person name="Kim D.H."/>
            <person name="Kang K."/>
            <person name="Ahn T.Y."/>
        </authorList>
    </citation>
    <scope>NUCLEOTIDE SEQUENCE [LARGE SCALE GENOMIC DNA]</scope>
    <source>
        <strain evidence="3 4">JCM30602</strain>
    </source>
</reference>
<keyword evidence="2" id="KW-0732">Signal</keyword>
<dbReference type="AlphaFoldDB" id="A0A4R5QJG2"/>
<evidence type="ECO:0000256" key="1">
    <source>
        <dbReference type="SAM" id="MobiDB-lite"/>
    </source>
</evidence>
<feature type="compositionally biased region" description="Pro residues" evidence="1">
    <location>
        <begin position="91"/>
        <end position="100"/>
    </location>
</feature>
<feature type="region of interest" description="Disordered" evidence="1">
    <location>
        <begin position="67"/>
        <end position="104"/>
    </location>
</feature>
<dbReference type="EMBL" id="SMSJ01000005">
    <property type="protein sequence ID" value="TDH63544.1"/>
    <property type="molecule type" value="Genomic_DNA"/>
</dbReference>
<organism evidence="3 4">
    <name type="scientific">Dankookia rubra</name>
    <dbReference type="NCBI Taxonomy" id="1442381"/>
    <lineage>
        <taxon>Bacteria</taxon>
        <taxon>Pseudomonadati</taxon>
        <taxon>Pseudomonadota</taxon>
        <taxon>Alphaproteobacteria</taxon>
        <taxon>Acetobacterales</taxon>
        <taxon>Roseomonadaceae</taxon>
        <taxon>Dankookia</taxon>
    </lineage>
</organism>
<protein>
    <submittedName>
        <fullName evidence="3">Uncharacterized protein</fullName>
    </submittedName>
</protein>
<dbReference type="Proteomes" id="UP000295096">
    <property type="component" value="Unassembled WGS sequence"/>
</dbReference>
<gene>
    <name evidence="3" type="ORF">E2C06_06870</name>
</gene>